<comment type="caution">
    <text evidence="4">The sequence shown here is derived from an EMBL/GenBank/DDBJ whole genome shotgun (WGS) entry which is preliminary data.</text>
</comment>
<dbReference type="GO" id="GO:0000956">
    <property type="term" value="P:nuclear-transcribed mRNA catabolic process"/>
    <property type="evidence" value="ECO:0007669"/>
    <property type="project" value="TreeGrafter"/>
</dbReference>
<dbReference type="PANTHER" id="PTHR12341">
    <property type="entry name" value="5'-&gt;3' EXORIBONUCLEASE"/>
    <property type="match status" value="1"/>
</dbReference>
<dbReference type="Pfam" id="PF18332">
    <property type="entry name" value="XRN1_D1"/>
    <property type="match status" value="1"/>
</dbReference>
<reference evidence="4 5" key="1">
    <citation type="submission" date="2016-07" db="EMBL/GenBank/DDBJ databases">
        <title>Pervasive Adenine N6-methylation of Active Genes in Fungi.</title>
        <authorList>
            <consortium name="DOE Joint Genome Institute"/>
            <person name="Mondo S.J."/>
            <person name="Dannebaum R.O."/>
            <person name="Kuo R.C."/>
            <person name="Labutti K."/>
            <person name="Haridas S."/>
            <person name="Kuo A."/>
            <person name="Salamov A."/>
            <person name="Ahrendt S.R."/>
            <person name="Lipzen A."/>
            <person name="Sullivan W."/>
            <person name="Andreopoulos W.B."/>
            <person name="Clum A."/>
            <person name="Lindquist E."/>
            <person name="Daum C."/>
            <person name="Ramamoorthy G.K."/>
            <person name="Gryganskyi A."/>
            <person name="Culley D."/>
            <person name="Magnuson J.K."/>
            <person name="James T.Y."/>
            <person name="O'Malley M.A."/>
            <person name="Stajich J.E."/>
            <person name="Spatafora J.W."/>
            <person name="Visel A."/>
            <person name="Grigoriev I.V."/>
        </authorList>
    </citation>
    <scope>NUCLEOTIDE SEQUENCE [LARGE SCALE GENOMIC DNA]</scope>
    <source>
        <strain evidence="4 5">68-887.2</strain>
    </source>
</reference>
<dbReference type="InterPro" id="IPR014722">
    <property type="entry name" value="Rib_uL2_dom2"/>
</dbReference>
<dbReference type="InterPro" id="IPR041412">
    <property type="entry name" value="Xrn1_helical"/>
</dbReference>
<dbReference type="InParanoid" id="A0A1Y2BLM7"/>
<dbReference type="Pfam" id="PF17846">
    <property type="entry name" value="XRN_M"/>
    <property type="match status" value="1"/>
</dbReference>
<dbReference type="Pfam" id="PF18334">
    <property type="entry name" value="XRN1_D2_D3"/>
    <property type="match status" value="1"/>
</dbReference>
<feature type="domain" description="Exoribonuclease Xrn1 D2/D3" evidence="3">
    <location>
        <begin position="320"/>
        <end position="518"/>
    </location>
</feature>
<evidence type="ECO:0000259" key="2">
    <source>
        <dbReference type="Pfam" id="PF18332"/>
    </source>
</evidence>
<dbReference type="OrthoDB" id="372487at2759"/>
<dbReference type="GO" id="GO:0016075">
    <property type="term" value="P:rRNA catabolic process"/>
    <property type="evidence" value="ECO:0007669"/>
    <property type="project" value="TreeGrafter"/>
</dbReference>
<dbReference type="InterPro" id="IPR047007">
    <property type="entry name" value="XRN1_D1_sf"/>
</dbReference>
<keyword evidence="5" id="KW-1185">Reference proteome</keyword>
<name>A0A1Y2BLM7_9TREE</name>
<feature type="domain" description="Xrn1 helical" evidence="1">
    <location>
        <begin position="9"/>
        <end position="77"/>
    </location>
</feature>
<dbReference type="STRING" id="71784.A0A1Y2BLM7"/>
<accession>A0A1Y2BLM7</accession>
<dbReference type="EMBL" id="MCFC01000001">
    <property type="protein sequence ID" value="ORY35580.1"/>
    <property type="molecule type" value="Genomic_DNA"/>
</dbReference>
<evidence type="ECO:0000259" key="3">
    <source>
        <dbReference type="Pfam" id="PF18334"/>
    </source>
</evidence>
<dbReference type="GO" id="GO:0004534">
    <property type="term" value="F:5'-3' RNA exonuclease activity"/>
    <property type="evidence" value="ECO:0007669"/>
    <property type="project" value="TreeGrafter"/>
</dbReference>
<sequence length="523" mass="58517">MRRQKCADGFQDMMSDENSPIIDFYPRDFALDMNGKKQDWEAVVKIPFINEERLLRAMAARDNRLTSEEKSRNTSGVLSTQFVYDESKEDTYPSSLSGFFPDIVKSHCAVTPFHLPTLGDGIELVLGLLDGVHLGASALSGFPSLETLPHQGALGYQGVNVFQADSRNQSMVITLTAKHDRGKTSDIAKQLLGKRSFHSWPYLHEGMVVAVSDDMFRYELQQIGRSTKVVSNPHNHFQAIAWKKAADNAEHHNAKRFAIIIGNVDIVLHIRPLKGLKRLDTGALVKDYEAPEKEIIQPLQLAVQQVTFEDERYLEKNAPPMAAEFPVGERVIFLGGMAYGTAAQVVSTTDTSLDISIAYFPSESKENAEFTRVVSRRAAGTYFPSHVLSRRLHMSALALSRITSTLLVLLEDGSKTNIGLSLKFEGKGLKVLGYSKRNDRGWEYSEKAARAIEKYKTAFPEPFSHLENRSSDIVTSAELCPTAEDPDKVIKEMKRWLKQEDLIDLETVSLFAEQLEKVCLLNS</sequence>
<dbReference type="GO" id="GO:0003723">
    <property type="term" value="F:RNA binding"/>
    <property type="evidence" value="ECO:0007669"/>
    <property type="project" value="TreeGrafter"/>
</dbReference>
<dbReference type="AlphaFoldDB" id="A0A1Y2BLM7"/>
<dbReference type="PANTHER" id="PTHR12341:SF7">
    <property type="entry name" value="5'-3' EXORIBONUCLEASE 1"/>
    <property type="match status" value="1"/>
</dbReference>
<protein>
    <submittedName>
        <fullName evidence="4">Uncharacterized protein</fullName>
    </submittedName>
</protein>
<gene>
    <name evidence="4" type="ORF">BCR39DRAFT_21407</name>
</gene>
<proteinExistence type="predicted"/>
<dbReference type="Gene3D" id="1.25.40.1050">
    <property type="match status" value="1"/>
</dbReference>
<dbReference type="InterPro" id="IPR041106">
    <property type="entry name" value="XRN1_D2_D3"/>
</dbReference>
<dbReference type="Gene3D" id="2.170.260.40">
    <property type="match status" value="1"/>
</dbReference>
<evidence type="ECO:0000313" key="4">
    <source>
        <dbReference type="EMBL" id="ORY35580.1"/>
    </source>
</evidence>
<evidence type="ECO:0000259" key="1">
    <source>
        <dbReference type="Pfam" id="PF17846"/>
    </source>
</evidence>
<dbReference type="GO" id="GO:0005634">
    <property type="term" value="C:nucleus"/>
    <property type="evidence" value="ECO:0007669"/>
    <property type="project" value="TreeGrafter"/>
</dbReference>
<dbReference type="InterPro" id="IPR040992">
    <property type="entry name" value="XRN1_D1"/>
</dbReference>
<feature type="domain" description="5'-3' exoribonuclease 1 D1" evidence="2">
    <location>
        <begin position="127"/>
        <end position="316"/>
    </location>
</feature>
<dbReference type="InterPro" id="IPR027073">
    <property type="entry name" value="5_3_exoribonuclease"/>
</dbReference>
<dbReference type="Gene3D" id="2.30.30.30">
    <property type="match status" value="1"/>
</dbReference>
<organism evidence="4 5">
    <name type="scientific">Naematelia encephala</name>
    <dbReference type="NCBI Taxonomy" id="71784"/>
    <lineage>
        <taxon>Eukaryota</taxon>
        <taxon>Fungi</taxon>
        <taxon>Dikarya</taxon>
        <taxon>Basidiomycota</taxon>
        <taxon>Agaricomycotina</taxon>
        <taxon>Tremellomycetes</taxon>
        <taxon>Tremellales</taxon>
        <taxon>Naemateliaceae</taxon>
        <taxon>Naematelia</taxon>
    </lineage>
</organism>
<evidence type="ECO:0000313" key="5">
    <source>
        <dbReference type="Proteomes" id="UP000193986"/>
    </source>
</evidence>
<dbReference type="Proteomes" id="UP000193986">
    <property type="component" value="Unassembled WGS sequence"/>
</dbReference>